<protein>
    <submittedName>
        <fullName evidence="1">Uncharacterized protein</fullName>
    </submittedName>
</protein>
<sequence length="68" mass="7861">MVRSLWEVFLALVGRADDEDDAENARFVPSPLDLSVRTAHGGRDDEVVRELSKIDEQARELEDHRRDR</sequence>
<dbReference type="RefSeq" id="WP_058583179.1">
    <property type="nucleotide sequence ID" value="NZ_LOPU01000034.1"/>
</dbReference>
<dbReference type="AlphaFoldDB" id="A0A0W1R3Z1"/>
<gene>
    <name evidence="1" type="ORF">AUR64_00525</name>
</gene>
<accession>A0A0W1R3Z1</accession>
<evidence type="ECO:0000313" key="2">
    <source>
        <dbReference type="Proteomes" id="UP000054387"/>
    </source>
</evidence>
<dbReference type="OrthoDB" id="304869at2157"/>
<name>A0A0W1R3Z1_9EURY</name>
<dbReference type="EMBL" id="LOPU01000034">
    <property type="protein sequence ID" value="KTG08097.1"/>
    <property type="molecule type" value="Genomic_DNA"/>
</dbReference>
<organism evidence="1 2">
    <name type="scientific">Haloprofundus marisrubri</name>
    <dbReference type="NCBI Taxonomy" id="1514971"/>
    <lineage>
        <taxon>Archaea</taxon>
        <taxon>Methanobacteriati</taxon>
        <taxon>Methanobacteriota</taxon>
        <taxon>Stenosarchaea group</taxon>
        <taxon>Halobacteria</taxon>
        <taxon>Halobacteriales</taxon>
        <taxon>Haloferacaceae</taxon>
        <taxon>Haloprofundus</taxon>
    </lineage>
</organism>
<proteinExistence type="predicted"/>
<dbReference type="STRING" id="1514971.AUR64_00525"/>
<dbReference type="Proteomes" id="UP000054387">
    <property type="component" value="Unassembled WGS sequence"/>
</dbReference>
<reference evidence="1 2" key="1">
    <citation type="submission" date="2015-12" db="EMBL/GenBank/DDBJ databases">
        <title>Haloprofundus marisrubri gen. nov., sp. nov., an extremely halophilic archaeon isolated from the Discovery deep brine-seawater interface in the Red Sea.</title>
        <authorList>
            <person name="Zhang G."/>
            <person name="Stingl U."/>
            <person name="Rashid M."/>
        </authorList>
    </citation>
    <scope>NUCLEOTIDE SEQUENCE [LARGE SCALE GENOMIC DNA]</scope>
    <source>
        <strain evidence="1 2">SB9</strain>
    </source>
</reference>
<keyword evidence="2" id="KW-1185">Reference proteome</keyword>
<evidence type="ECO:0000313" key="1">
    <source>
        <dbReference type="EMBL" id="KTG08097.1"/>
    </source>
</evidence>
<comment type="caution">
    <text evidence="1">The sequence shown here is derived from an EMBL/GenBank/DDBJ whole genome shotgun (WGS) entry which is preliminary data.</text>
</comment>